<comment type="similarity">
    <text evidence="2">Belongs to the amino acid-polyamine-organocation (APC) superfamily. Spore germination protein (SGP) (TC 2.A.3.9) family.</text>
</comment>
<organism evidence="9 10">
    <name type="scientific">Paenibacillus oleatilyticus</name>
    <dbReference type="NCBI Taxonomy" id="2594886"/>
    <lineage>
        <taxon>Bacteria</taxon>
        <taxon>Bacillati</taxon>
        <taxon>Bacillota</taxon>
        <taxon>Bacilli</taxon>
        <taxon>Bacillales</taxon>
        <taxon>Paenibacillaceae</taxon>
        <taxon>Paenibacillus</taxon>
    </lineage>
</organism>
<feature type="transmembrane region" description="Helical" evidence="8">
    <location>
        <begin position="217"/>
        <end position="241"/>
    </location>
</feature>
<proteinExistence type="inferred from homology"/>
<evidence type="ECO:0000313" key="9">
    <source>
        <dbReference type="EMBL" id="MFB0846235.1"/>
    </source>
</evidence>
<feature type="transmembrane region" description="Helical" evidence="8">
    <location>
        <begin position="337"/>
        <end position="358"/>
    </location>
</feature>
<evidence type="ECO:0000256" key="5">
    <source>
        <dbReference type="ARBA" id="ARBA00022692"/>
    </source>
</evidence>
<evidence type="ECO:0000256" key="4">
    <source>
        <dbReference type="ARBA" id="ARBA00022544"/>
    </source>
</evidence>
<keyword evidence="6 8" id="KW-1133">Transmembrane helix</keyword>
<comment type="caution">
    <text evidence="9">The sequence shown here is derived from an EMBL/GenBank/DDBJ whole genome shotgun (WGS) entry which is preliminary data.</text>
</comment>
<comment type="subcellular location">
    <subcellularLocation>
        <location evidence="1">Membrane</location>
        <topology evidence="1">Multi-pass membrane protein</topology>
    </subcellularLocation>
</comment>
<dbReference type="Proteomes" id="UP001575622">
    <property type="component" value="Unassembled WGS sequence"/>
</dbReference>
<dbReference type="PANTHER" id="PTHR34975:SF2">
    <property type="entry name" value="SPORE GERMINATION PROTEIN A2"/>
    <property type="match status" value="1"/>
</dbReference>
<gene>
    <name evidence="9" type="ORF">ACEU3E_28975</name>
</gene>
<evidence type="ECO:0000313" key="10">
    <source>
        <dbReference type="Proteomes" id="UP001575622"/>
    </source>
</evidence>
<keyword evidence="7 8" id="KW-0472">Membrane</keyword>
<sequence>MDNQITSRQFMLLVALFTIGSSVLFVPAGAAAAAKQDAWISILAGIGLSLLLICLYNAVANLYPGLTLVEMSEKLLGKWLGAIVSLFLIVNTFAVGGVSLIDFAGTFVTRQIMPATPVLAANILFGTIAIWGMRLGLGTVARAAEVLFPLITALFIVMILTVSPNMKLEHLQPAFTAGVKPMIKSCISYLAYSTLPVVFFLMIYPSCVKEPKQTFKTMLLGSMVGGVFLLTITTVCVAVLGAEGTSRQAYPSYTLAKKINIANFITRIEVLMATLWFLSLYFKLMIYFFAGMKGLAQLLKLQDNRALVLPLGLLSLVFSRIFYPSAAYRQLWDEKIWPLYAGTSGLIIPLLLLAIGTVRKKGSMRRKNNS</sequence>
<feature type="transmembrane region" description="Helical" evidence="8">
    <location>
        <begin position="38"/>
        <end position="59"/>
    </location>
</feature>
<evidence type="ECO:0000256" key="3">
    <source>
        <dbReference type="ARBA" id="ARBA00022448"/>
    </source>
</evidence>
<dbReference type="InterPro" id="IPR004761">
    <property type="entry name" value="Spore_GerAB"/>
</dbReference>
<feature type="transmembrane region" description="Helical" evidence="8">
    <location>
        <begin position="307"/>
        <end position="325"/>
    </location>
</feature>
<feature type="transmembrane region" description="Helical" evidence="8">
    <location>
        <begin position="143"/>
        <end position="162"/>
    </location>
</feature>
<feature type="transmembrane region" description="Helical" evidence="8">
    <location>
        <begin position="261"/>
        <end position="286"/>
    </location>
</feature>
<dbReference type="PANTHER" id="PTHR34975">
    <property type="entry name" value="SPORE GERMINATION PROTEIN A2"/>
    <property type="match status" value="1"/>
</dbReference>
<accession>A0ABV4V9U8</accession>
<keyword evidence="10" id="KW-1185">Reference proteome</keyword>
<dbReference type="Gene3D" id="1.20.1740.10">
    <property type="entry name" value="Amino acid/polyamine transporter I"/>
    <property type="match status" value="1"/>
</dbReference>
<evidence type="ECO:0000256" key="7">
    <source>
        <dbReference type="ARBA" id="ARBA00023136"/>
    </source>
</evidence>
<evidence type="ECO:0000256" key="6">
    <source>
        <dbReference type="ARBA" id="ARBA00022989"/>
    </source>
</evidence>
<feature type="transmembrane region" description="Helical" evidence="8">
    <location>
        <begin position="182"/>
        <end position="205"/>
    </location>
</feature>
<keyword evidence="4" id="KW-0309">Germination</keyword>
<feature type="transmembrane region" description="Helical" evidence="8">
    <location>
        <begin position="79"/>
        <end position="100"/>
    </location>
</feature>
<evidence type="ECO:0000256" key="2">
    <source>
        <dbReference type="ARBA" id="ARBA00007998"/>
    </source>
</evidence>
<feature type="transmembrane region" description="Helical" evidence="8">
    <location>
        <begin position="12"/>
        <end position="32"/>
    </location>
</feature>
<dbReference type="EMBL" id="JBHDLN010000020">
    <property type="protein sequence ID" value="MFB0846235.1"/>
    <property type="molecule type" value="Genomic_DNA"/>
</dbReference>
<keyword evidence="5 8" id="KW-0812">Transmembrane</keyword>
<dbReference type="NCBIfam" id="TIGR00912">
    <property type="entry name" value="2A0309"/>
    <property type="match status" value="1"/>
</dbReference>
<reference evidence="9 10" key="1">
    <citation type="submission" date="2024-09" db="EMBL/GenBank/DDBJ databases">
        <authorList>
            <person name="Makale K.P.P."/>
            <person name="Makhzoum A."/>
            <person name="Rantong G."/>
            <person name="Rahube T.O."/>
        </authorList>
    </citation>
    <scope>NUCLEOTIDE SEQUENCE [LARGE SCALE GENOMIC DNA]</scope>
    <source>
        <strain evidence="9 10">KM_D13</strain>
    </source>
</reference>
<name>A0ABV4V9U8_9BACL</name>
<evidence type="ECO:0000256" key="8">
    <source>
        <dbReference type="SAM" id="Phobius"/>
    </source>
</evidence>
<keyword evidence="3" id="KW-0813">Transport</keyword>
<protein>
    <submittedName>
        <fullName evidence="9">Endospore germination permease</fullName>
    </submittedName>
</protein>
<feature type="transmembrane region" description="Helical" evidence="8">
    <location>
        <begin position="112"/>
        <end position="131"/>
    </location>
</feature>
<evidence type="ECO:0000256" key="1">
    <source>
        <dbReference type="ARBA" id="ARBA00004141"/>
    </source>
</evidence>
<dbReference type="Pfam" id="PF03845">
    <property type="entry name" value="Spore_permease"/>
    <property type="match status" value="1"/>
</dbReference>
<dbReference type="RefSeq" id="WP_373956243.1">
    <property type="nucleotide sequence ID" value="NZ_JBHDLN010000020.1"/>
</dbReference>